<accession>A0A099ZU87</accession>
<dbReference type="InterPro" id="IPR056306">
    <property type="entry name" value="Ig-CFAP74_2nd"/>
</dbReference>
<dbReference type="Pfam" id="PF24771">
    <property type="entry name" value="Ig_CFAP74_1st"/>
    <property type="match status" value="1"/>
</dbReference>
<dbReference type="Proteomes" id="UP000053641">
    <property type="component" value="Unassembled WGS sequence"/>
</dbReference>
<feature type="domain" description="CFAP74 second Ig-like" evidence="1">
    <location>
        <begin position="145"/>
        <end position="192"/>
    </location>
</feature>
<evidence type="ECO:0000259" key="1">
    <source>
        <dbReference type="Pfam" id="PF24770"/>
    </source>
</evidence>
<dbReference type="PANTHER" id="PTHR22538:SF0">
    <property type="entry name" value="CILIA- AND FLAGELLA-ASSOCIATED PROTEIN 74"/>
    <property type="match status" value="1"/>
</dbReference>
<dbReference type="PANTHER" id="PTHR22538">
    <property type="entry name" value="CILIA- AND FLAGELLA-ASSOCIATED PROTEIN 74"/>
    <property type="match status" value="1"/>
</dbReference>
<sequence>EPKLLAARMMRSEIFEKTTGKLQTGIVHKETGAAREHERCPFYSKPNLIHFKDFDVGKIYKKKIVLTNASYSVNFCRLAGISEWLKDFISIHFDPPGQMSAGMSCEVGVTFKPMINETLEGEITFMAQTGSFSVPLKCTIKKCILALDKELIDFGTQVVGERISRMITLTNRGALGTRFKVQVSSGDSSISRAIAKSCGRMTCGICAGFDIFVIVQKHTFCFFCFCFFFSLSSPEELSQDVLNSELDLEADDAKNLVEPSPEETPAEIMLGKVTEGEIGPFSSVKLQIIFIPAIPGDVRAEFVITFDNSPCKPVS</sequence>
<dbReference type="InterPro" id="IPR013783">
    <property type="entry name" value="Ig-like_fold"/>
</dbReference>
<gene>
    <name evidence="2" type="ORF">N309_04555</name>
</gene>
<feature type="non-terminal residue" evidence="2">
    <location>
        <position position="315"/>
    </location>
</feature>
<keyword evidence="3" id="KW-1185">Reference proteome</keyword>
<protein>
    <submittedName>
        <fullName evidence="2">Uncharacterized protein KIAA1751</fullName>
    </submittedName>
</protein>
<reference evidence="2 3" key="1">
    <citation type="submission" date="2014-06" db="EMBL/GenBank/DDBJ databases">
        <title>Genome evolution of avian class.</title>
        <authorList>
            <person name="Zhang G."/>
            <person name="Li C."/>
        </authorList>
    </citation>
    <scope>NUCLEOTIDE SEQUENCE [LARGE SCALE GENOMIC DNA]</scope>
    <source>
        <strain evidence="2">BGI_N309</strain>
    </source>
</reference>
<feature type="non-terminal residue" evidence="2">
    <location>
        <position position="1"/>
    </location>
</feature>
<evidence type="ECO:0000313" key="2">
    <source>
        <dbReference type="EMBL" id="KGL84698.1"/>
    </source>
</evidence>
<proteinExistence type="predicted"/>
<feature type="domain" description="CFAP74 second Ig-like" evidence="1">
    <location>
        <begin position="250"/>
        <end position="313"/>
    </location>
</feature>
<dbReference type="EMBL" id="KL897650">
    <property type="protein sequence ID" value="KGL84698.1"/>
    <property type="molecule type" value="Genomic_DNA"/>
</dbReference>
<dbReference type="Pfam" id="PF24770">
    <property type="entry name" value="Ig-CFAP74_2"/>
    <property type="match status" value="2"/>
</dbReference>
<dbReference type="STRING" id="94827.A0A099ZU87"/>
<dbReference type="Gene3D" id="2.60.40.10">
    <property type="entry name" value="Immunoglobulins"/>
    <property type="match status" value="2"/>
</dbReference>
<organism evidence="2 3">
    <name type="scientific">Tinamus guttatus</name>
    <name type="common">White-throated tinamou</name>
    <dbReference type="NCBI Taxonomy" id="94827"/>
    <lineage>
        <taxon>Eukaryota</taxon>
        <taxon>Metazoa</taxon>
        <taxon>Chordata</taxon>
        <taxon>Craniata</taxon>
        <taxon>Vertebrata</taxon>
        <taxon>Euteleostomi</taxon>
        <taxon>Archelosauria</taxon>
        <taxon>Archosauria</taxon>
        <taxon>Dinosauria</taxon>
        <taxon>Saurischia</taxon>
        <taxon>Theropoda</taxon>
        <taxon>Coelurosauria</taxon>
        <taxon>Aves</taxon>
        <taxon>Palaeognathae</taxon>
        <taxon>Tinamiformes</taxon>
        <taxon>Tinamidae</taxon>
        <taxon>Tinamus</taxon>
    </lineage>
</organism>
<dbReference type="AlphaFoldDB" id="A0A099ZU87"/>
<evidence type="ECO:0000313" key="3">
    <source>
        <dbReference type="Proteomes" id="UP000053641"/>
    </source>
</evidence>
<name>A0A099ZU87_TINGU</name>